<evidence type="ECO:0000256" key="2">
    <source>
        <dbReference type="ARBA" id="ARBA00022448"/>
    </source>
</evidence>
<evidence type="ECO:0000256" key="4">
    <source>
        <dbReference type="SAM" id="SignalP"/>
    </source>
</evidence>
<feature type="chain" id="PRO_5005487006" evidence="4">
    <location>
        <begin position="24"/>
        <end position="506"/>
    </location>
</feature>
<dbReference type="GO" id="GO:0043190">
    <property type="term" value="C:ATP-binding cassette (ABC) transporter complex"/>
    <property type="evidence" value="ECO:0007669"/>
    <property type="project" value="InterPro"/>
</dbReference>
<dbReference type="Proteomes" id="UP000065807">
    <property type="component" value="Chromosome"/>
</dbReference>
<keyword evidence="3 4" id="KW-0732">Signal</keyword>
<sequence length="506" mass="55840">MVWRSLALACALALALAALPTGAASPPDTLVVGMDEDAVTMDPMNFRHRQTETILRNVYDGLVTRTPDMRVVPELAESWEQPDDTTWIFHLRRGVTFHDGTPFTAEDAAYSINRIVRDGAMGGQTSPRKGLLGQVTGAEVVDEYTLKIETDGPWPALLSFLPFHMMVPSETGDRMIEKPVGTGPFRFVEWQKGQRVVLARYDDYYGGSPELPPVGPAQVKRVIFQALPEPASRLAALRAGEIDIMTDVPVDQMGAVEADPNLQVLTVNGTRSFFMGMNVTKPPFDDVRVRRAVNLAVDVQAIVDGVLNGLATRTSTLLSPQAFGFDESLEAYAYDPEAARELLQEAGVGSGLSITVDTMPDNRPAAEVIAYYLEQVGIRTRIQSWGDYGAMVDAIKQGRRDAWVDSWGNATLDPSDIAEPKLRTGGRGNYSGYSNPRVDELLTLAARTTDQEARQDAYREMQAIVHEDAPMLFGWVAQDLYAVNRRIENWEPSPDSRINLHDAQER</sequence>
<evidence type="ECO:0000259" key="5">
    <source>
        <dbReference type="Pfam" id="PF00496"/>
    </source>
</evidence>
<evidence type="ECO:0000313" key="6">
    <source>
        <dbReference type="EMBL" id="BAS27272.1"/>
    </source>
</evidence>
<dbReference type="GO" id="GO:0015833">
    <property type="term" value="P:peptide transport"/>
    <property type="evidence" value="ECO:0007669"/>
    <property type="project" value="TreeGrafter"/>
</dbReference>
<dbReference type="Gene3D" id="3.90.76.10">
    <property type="entry name" value="Dipeptide-binding Protein, Domain 1"/>
    <property type="match status" value="1"/>
</dbReference>
<feature type="signal peptide" evidence="4">
    <location>
        <begin position="1"/>
        <end position="23"/>
    </location>
</feature>
<comment type="similarity">
    <text evidence="1">Belongs to the bacterial solute-binding protein 5 family.</text>
</comment>
<dbReference type="PANTHER" id="PTHR30290:SF9">
    <property type="entry name" value="OLIGOPEPTIDE-BINDING PROTEIN APPA"/>
    <property type="match status" value="1"/>
</dbReference>
<feature type="domain" description="Solute-binding protein family 5" evidence="5">
    <location>
        <begin position="71"/>
        <end position="426"/>
    </location>
</feature>
<evidence type="ECO:0000256" key="1">
    <source>
        <dbReference type="ARBA" id="ARBA00005695"/>
    </source>
</evidence>
<dbReference type="PANTHER" id="PTHR30290">
    <property type="entry name" value="PERIPLASMIC BINDING COMPONENT OF ABC TRANSPORTER"/>
    <property type="match status" value="1"/>
</dbReference>
<dbReference type="PIRSF" id="PIRSF002741">
    <property type="entry name" value="MppA"/>
    <property type="match status" value="1"/>
</dbReference>
<reference evidence="7" key="1">
    <citation type="submission" date="2015-07" db="EMBL/GenBank/DDBJ databases">
        <title>Complete genome sequence and phylogenetic analysis of Limnochorda pilosa.</title>
        <authorList>
            <person name="Watanabe M."/>
            <person name="Kojima H."/>
            <person name="Fukui M."/>
        </authorList>
    </citation>
    <scope>NUCLEOTIDE SEQUENCE [LARGE SCALE GENOMIC DNA]</scope>
    <source>
        <strain evidence="7">HC45</strain>
    </source>
</reference>
<dbReference type="InterPro" id="IPR039424">
    <property type="entry name" value="SBP_5"/>
</dbReference>
<gene>
    <name evidence="6" type="ORF">LIP_1421</name>
</gene>
<dbReference type="PATRIC" id="fig|1555112.3.peg.1459"/>
<dbReference type="SUPFAM" id="SSF53850">
    <property type="entry name" value="Periplasmic binding protein-like II"/>
    <property type="match status" value="1"/>
</dbReference>
<dbReference type="InterPro" id="IPR030678">
    <property type="entry name" value="Peptide/Ni-bd"/>
</dbReference>
<keyword evidence="2" id="KW-0813">Transport</keyword>
<reference evidence="7" key="2">
    <citation type="journal article" date="2016" name="Int. J. Syst. Evol. Microbiol.">
        <title>Complete genome sequence and cell structure of Limnochorda pilosa, a Gram-negative spore-former within the phylum Firmicutes.</title>
        <authorList>
            <person name="Watanabe M."/>
            <person name="Kojima H."/>
            <person name="Fukui M."/>
        </authorList>
    </citation>
    <scope>NUCLEOTIDE SEQUENCE [LARGE SCALE GENOMIC DNA]</scope>
    <source>
        <strain evidence="7">HC45</strain>
    </source>
</reference>
<dbReference type="InterPro" id="IPR000914">
    <property type="entry name" value="SBP_5_dom"/>
</dbReference>
<keyword evidence="7" id="KW-1185">Reference proteome</keyword>
<dbReference type="Pfam" id="PF00496">
    <property type="entry name" value="SBP_bac_5"/>
    <property type="match status" value="1"/>
</dbReference>
<dbReference type="EMBL" id="AP014924">
    <property type="protein sequence ID" value="BAS27272.1"/>
    <property type="molecule type" value="Genomic_DNA"/>
</dbReference>
<dbReference type="Gene3D" id="3.10.105.10">
    <property type="entry name" value="Dipeptide-binding Protein, Domain 3"/>
    <property type="match status" value="1"/>
</dbReference>
<dbReference type="AlphaFoldDB" id="A0A0K2SJT8"/>
<protein>
    <submittedName>
        <fullName evidence="6">Peptide ABC transporter substrate-binding protein</fullName>
    </submittedName>
</protein>
<evidence type="ECO:0000313" key="7">
    <source>
        <dbReference type="Proteomes" id="UP000065807"/>
    </source>
</evidence>
<dbReference type="GO" id="GO:0042597">
    <property type="term" value="C:periplasmic space"/>
    <property type="evidence" value="ECO:0007669"/>
    <property type="project" value="UniProtKB-ARBA"/>
</dbReference>
<dbReference type="KEGG" id="lpil:LIP_1421"/>
<dbReference type="Gene3D" id="3.40.190.10">
    <property type="entry name" value="Periplasmic binding protein-like II"/>
    <property type="match status" value="1"/>
</dbReference>
<dbReference type="GO" id="GO:1904680">
    <property type="term" value="F:peptide transmembrane transporter activity"/>
    <property type="evidence" value="ECO:0007669"/>
    <property type="project" value="TreeGrafter"/>
</dbReference>
<organism evidence="6 7">
    <name type="scientific">Limnochorda pilosa</name>
    <dbReference type="NCBI Taxonomy" id="1555112"/>
    <lineage>
        <taxon>Bacteria</taxon>
        <taxon>Bacillati</taxon>
        <taxon>Bacillota</taxon>
        <taxon>Limnochordia</taxon>
        <taxon>Limnochordales</taxon>
        <taxon>Limnochordaceae</taxon>
        <taxon>Limnochorda</taxon>
    </lineage>
</organism>
<name>A0A0K2SJT8_LIMPI</name>
<accession>A0A0K2SJT8</accession>
<evidence type="ECO:0000256" key="3">
    <source>
        <dbReference type="ARBA" id="ARBA00022729"/>
    </source>
</evidence>
<dbReference type="OrthoDB" id="9796817at2"/>
<dbReference type="STRING" id="1555112.LIP_1421"/>
<proteinExistence type="inferred from homology"/>